<feature type="region of interest" description="Disordered" evidence="1">
    <location>
        <begin position="332"/>
        <end position="374"/>
    </location>
</feature>
<feature type="region of interest" description="Disordered" evidence="1">
    <location>
        <begin position="133"/>
        <end position="196"/>
    </location>
</feature>
<dbReference type="EMBL" id="LXJU01000008">
    <property type="protein sequence ID" value="OGE53040.1"/>
    <property type="molecule type" value="Genomic_DNA"/>
</dbReference>
<name>A0A1F5LJ46_PENAI</name>
<dbReference type="STRING" id="1835702.A0A1F5LJ46"/>
<keyword evidence="3" id="KW-1185">Reference proteome</keyword>
<sequence>MDTSLQCIICPGQPRFCDSSHLLTHVASKAHLSHTFKLTVRSHHEDDATELLEEYELWSKANDIPRQLAERLSNKKCRNKKRKSEDNINKPPPKKRATDASVSTRSTTSISDCIDPRLADPFLGKHEDTEYSTFAPINTPKGSTTKVMSANSSTGPFLRSGRFSNNWQSGGTPVPKDRDYPTLPVTPTRPRNRRKPEEIAWASSRDTLEPLVEPVSHASGGVVDKARADEIARLKGVLWPGMDIFDSATQKMKLKRNQKKDSSSLKRMELTSLLVTPTEMVFSPSGTLRKLRVISGNVEDHSPLKGETPIPRRHFTRPRKLALERADPNMPRAVDRKRAKTAAYEGTKKTKEMAEGPRRSPRRSQRTTDRTVSYTDEDDELGLAVQAFGKKSQGGFSVFTDEDDHKFSLKGQERPSTAYFDTLTPKHLVLDGKSNAFGMHGSKIGQTALDKENIEPILDPHGRIDAHGWHSPFAKRAAVDNGDPSPGYFFDESVLSDHYRDFNKSGYHANPLLAPSKGPVYGNLYDHGHMDQTSWQPMGHLAPSEETISEGDQHDFSLLYLPGNID</sequence>
<dbReference type="Proteomes" id="UP000177622">
    <property type="component" value="Unassembled WGS sequence"/>
</dbReference>
<feature type="compositionally biased region" description="Polar residues" evidence="1">
    <location>
        <begin position="162"/>
        <end position="171"/>
    </location>
</feature>
<dbReference type="AlphaFoldDB" id="A0A1F5LJ46"/>
<dbReference type="GeneID" id="34576197"/>
<dbReference type="OrthoDB" id="5428259at2759"/>
<evidence type="ECO:0000313" key="2">
    <source>
        <dbReference type="EMBL" id="OGE53040.1"/>
    </source>
</evidence>
<feature type="compositionally biased region" description="Polar residues" evidence="1">
    <location>
        <begin position="133"/>
        <end position="155"/>
    </location>
</feature>
<evidence type="ECO:0000256" key="1">
    <source>
        <dbReference type="SAM" id="MobiDB-lite"/>
    </source>
</evidence>
<accession>A0A1F5LJ46</accession>
<protein>
    <submittedName>
        <fullName evidence="2">Uncharacterized protein</fullName>
    </submittedName>
</protein>
<proteinExistence type="predicted"/>
<comment type="caution">
    <text evidence="2">The sequence shown here is derived from an EMBL/GenBank/DDBJ whole genome shotgun (WGS) entry which is preliminary data.</text>
</comment>
<feature type="compositionally biased region" description="Basic and acidic residues" evidence="1">
    <location>
        <begin position="346"/>
        <end position="358"/>
    </location>
</feature>
<feature type="region of interest" description="Disordered" evidence="1">
    <location>
        <begin position="74"/>
        <end position="117"/>
    </location>
</feature>
<gene>
    <name evidence="2" type="ORF">PENARI_c008G05564</name>
</gene>
<reference evidence="2 3" key="1">
    <citation type="journal article" date="2016" name="Sci. Rep.">
        <title>Penicillium arizonense, a new, genome sequenced fungal species, reveals a high chemical diversity in secreted metabolites.</title>
        <authorList>
            <person name="Grijseels S."/>
            <person name="Nielsen J.C."/>
            <person name="Randelovic M."/>
            <person name="Nielsen J."/>
            <person name="Nielsen K.F."/>
            <person name="Workman M."/>
            <person name="Frisvad J.C."/>
        </authorList>
    </citation>
    <scope>NUCLEOTIDE SEQUENCE [LARGE SCALE GENOMIC DNA]</scope>
    <source>
        <strain evidence="2 3">CBS 141311</strain>
    </source>
</reference>
<dbReference type="RefSeq" id="XP_022488479.1">
    <property type="nucleotide sequence ID" value="XM_022631463.1"/>
</dbReference>
<feature type="compositionally biased region" description="Polar residues" evidence="1">
    <location>
        <begin position="100"/>
        <end position="111"/>
    </location>
</feature>
<organism evidence="2 3">
    <name type="scientific">Penicillium arizonense</name>
    <dbReference type="NCBI Taxonomy" id="1835702"/>
    <lineage>
        <taxon>Eukaryota</taxon>
        <taxon>Fungi</taxon>
        <taxon>Dikarya</taxon>
        <taxon>Ascomycota</taxon>
        <taxon>Pezizomycotina</taxon>
        <taxon>Eurotiomycetes</taxon>
        <taxon>Eurotiomycetidae</taxon>
        <taxon>Eurotiales</taxon>
        <taxon>Aspergillaceae</taxon>
        <taxon>Penicillium</taxon>
    </lineage>
</organism>
<evidence type="ECO:0000313" key="3">
    <source>
        <dbReference type="Proteomes" id="UP000177622"/>
    </source>
</evidence>